<reference evidence="2 3" key="1">
    <citation type="journal article" date="2012" name="PLoS Pathog.">
        <title>Diverse lifestyles and strategies of plant pathogenesis encoded in the genomes of eighteen Dothideomycetes fungi.</title>
        <authorList>
            <person name="Ohm R.A."/>
            <person name="Feau N."/>
            <person name="Henrissat B."/>
            <person name="Schoch C.L."/>
            <person name="Horwitz B.A."/>
            <person name="Barry K.W."/>
            <person name="Condon B.J."/>
            <person name="Copeland A.C."/>
            <person name="Dhillon B."/>
            <person name="Glaser F."/>
            <person name="Hesse C.N."/>
            <person name="Kosti I."/>
            <person name="LaButti K."/>
            <person name="Lindquist E.A."/>
            <person name="Lucas S."/>
            <person name="Salamov A.A."/>
            <person name="Bradshaw R.E."/>
            <person name="Ciuffetti L."/>
            <person name="Hamelin R.C."/>
            <person name="Kema G.H.J."/>
            <person name="Lawrence C."/>
            <person name="Scott J.A."/>
            <person name="Spatafora J.W."/>
            <person name="Turgeon B.G."/>
            <person name="de Wit P.J.G.M."/>
            <person name="Zhong S."/>
            <person name="Goodwin S.B."/>
            <person name="Grigoriev I.V."/>
        </authorList>
    </citation>
    <scope>NUCLEOTIDE SEQUENCE [LARGE SCALE GENOMIC DNA]</scope>
    <source>
        <strain evidence="3">28A</strain>
    </source>
</reference>
<name>R0J2X4_EXST2</name>
<organism evidence="2 3">
    <name type="scientific">Exserohilum turcicum (strain 28A)</name>
    <name type="common">Northern leaf blight fungus</name>
    <name type="synonym">Setosphaeria turcica</name>
    <dbReference type="NCBI Taxonomy" id="671987"/>
    <lineage>
        <taxon>Eukaryota</taxon>
        <taxon>Fungi</taxon>
        <taxon>Dikarya</taxon>
        <taxon>Ascomycota</taxon>
        <taxon>Pezizomycotina</taxon>
        <taxon>Dothideomycetes</taxon>
        <taxon>Pleosporomycetidae</taxon>
        <taxon>Pleosporales</taxon>
        <taxon>Pleosporineae</taxon>
        <taxon>Pleosporaceae</taxon>
        <taxon>Exserohilum</taxon>
    </lineage>
</organism>
<accession>R0J2X4</accession>
<feature type="region of interest" description="Disordered" evidence="1">
    <location>
        <begin position="53"/>
        <end position="90"/>
    </location>
</feature>
<dbReference type="GeneID" id="19404152"/>
<dbReference type="Proteomes" id="UP000016935">
    <property type="component" value="Unassembled WGS sequence"/>
</dbReference>
<sequence length="109" mass="12280">MADKPHVTRWCEQPLIHPAPRHILPRAMFNSMEAQAEKQASVDLFMETQHQLEAQPDGGIVSKANVRKDSGTCHGPDYLRRKTPFPGDDDDAVLKMPKGLKDWKECGVM</sequence>
<gene>
    <name evidence="2" type="ORF">SETTUDRAFT_36575</name>
</gene>
<dbReference type="EMBL" id="KB908482">
    <property type="protein sequence ID" value="EOA91091.1"/>
    <property type="molecule type" value="Genomic_DNA"/>
</dbReference>
<dbReference type="HOGENOM" id="CLU_2185577_0_0_1"/>
<protein>
    <submittedName>
        <fullName evidence="2">Uncharacterized protein</fullName>
    </submittedName>
</protein>
<proteinExistence type="predicted"/>
<dbReference type="RefSeq" id="XP_008021318.1">
    <property type="nucleotide sequence ID" value="XM_008023127.1"/>
</dbReference>
<evidence type="ECO:0000256" key="1">
    <source>
        <dbReference type="SAM" id="MobiDB-lite"/>
    </source>
</evidence>
<dbReference type="AlphaFoldDB" id="R0J2X4"/>
<keyword evidence="3" id="KW-1185">Reference proteome</keyword>
<evidence type="ECO:0000313" key="3">
    <source>
        <dbReference type="Proteomes" id="UP000016935"/>
    </source>
</evidence>
<reference evidence="2 3" key="2">
    <citation type="journal article" date="2013" name="PLoS Genet.">
        <title>Comparative genome structure, secondary metabolite, and effector coding capacity across Cochliobolus pathogens.</title>
        <authorList>
            <person name="Condon B.J."/>
            <person name="Leng Y."/>
            <person name="Wu D."/>
            <person name="Bushley K.E."/>
            <person name="Ohm R.A."/>
            <person name="Otillar R."/>
            <person name="Martin J."/>
            <person name="Schackwitz W."/>
            <person name="Grimwood J."/>
            <person name="MohdZainudin N."/>
            <person name="Xue C."/>
            <person name="Wang R."/>
            <person name="Manning V.A."/>
            <person name="Dhillon B."/>
            <person name="Tu Z.J."/>
            <person name="Steffenson B.J."/>
            <person name="Salamov A."/>
            <person name="Sun H."/>
            <person name="Lowry S."/>
            <person name="LaButti K."/>
            <person name="Han J."/>
            <person name="Copeland A."/>
            <person name="Lindquist E."/>
            <person name="Barry K."/>
            <person name="Schmutz J."/>
            <person name="Baker S.E."/>
            <person name="Ciuffetti L.M."/>
            <person name="Grigoriev I.V."/>
            <person name="Zhong S."/>
            <person name="Turgeon B.G."/>
        </authorList>
    </citation>
    <scope>NUCLEOTIDE SEQUENCE [LARGE SCALE GENOMIC DNA]</scope>
    <source>
        <strain evidence="3">28A</strain>
    </source>
</reference>
<evidence type="ECO:0000313" key="2">
    <source>
        <dbReference type="EMBL" id="EOA91091.1"/>
    </source>
</evidence>